<organism evidence="1 2">
    <name type="scientific">Cohnella suwonensis</name>
    <dbReference type="NCBI Taxonomy" id="696072"/>
    <lineage>
        <taxon>Bacteria</taxon>
        <taxon>Bacillati</taxon>
        <taxon>Bacillota</taxon>
        <taxon>Bacilli</taxon>
        <taxon>Bacillales</taxon>
        <taxon>Paenibacillaceae</taxon>
        <taxon>Cohnella</taxon>
    </lineage>
</organism>
<dbReference type="InterPro" id="IPR045404">
    <property type="entry name" value="Gp13-like"/>
</dbReference>
<reference evidence="2" key="1">
    <citation type="journal article" date="2019" name="Int. J. Syst. Evol. Microbiol.">
        <title>The Global Catalogue of Microorganisms (GCM) 10K type strain sequencing project: providing services to taxonomists for standard genome sequencing and annotation.</title>
        <authorList>
            <consortium name="The Broad Institute Genomics Platform"/>
            <consortium name="The Broad Institute Genome Sequencing Center for Infectious Disease"/>
            <person name="Wu L."/>
            <person name="Ma J."/>
        </authorList>
    </citation>
    <scope>NUCLEOTIDE SEQUENCE [LARGE SCALE GENOMIC DNA]</scope>
    <source>
        <strain evidence="2">CCUG 57113</strain>
    </source>
</reference>
<sequence>MPETRISNVIVPEVFNPYLIERTAQLSALVQSGIIVPDSELDKLAMSGGTILNMPFWQDLTGDSEVLSDSAALTVNAITASKDQSRLHTRGKAWGANDLAKALSGDDPMKAIADLVAAWWNRDRQKMLFSTLKGVFGAATMAGNVSDISGGVGAAAVISAETIIDAQLKLGDAADKLTAFSMHSAVFGKLQKDQLIIYKVDPTSGVSFPTYLDKRVIVDDGHPVAAGVYTTYLYGSGAIGFGQGGAPVPTETDRDSLAGVDVLINRQHFILHPRGVKWTETAVAGVSPTNAELETATNWSRVYENKNIRIVQFKHKIA</sequence>
<dbReference type="RefSeq" id="WP_209748597.1">
    <property type="nucleotide sequence ID" value="NZ_JBHSMH010000011.1"/>
</dbReference>
<dbReference type="Pfam" id="PF20036">
    <property type="entry name" value="Gp13-like"/>
    <property type="match status" value="1"/>
</dbReference>
<proteinExistence type="predicted"/>
<dbReference type="Proteomes" id="UP001596105">
    <property type="component" value="Unassembled WGS sequence"/>
</dbReference>
<comment type="caution">
    <text evidence="1">The sequence shown here is derived from an EMBL/GenBank/DDBJ whole genome shotgun (WGS) entry which is preliminary data.</text>
</comment>
<keyword evidence="2" id="KW-1185">Reference proteome</keyword>
<evidence type="ECO:0000313" key="2">
    <source>
        <dbReference type="Proteomes" id="UP001596105"/>
    </source>
</evidence>
<accession>A0ABW0LR92</accession>
<gene>
    <name evidence="1" type="ORF">ACFPPD_06775</name>
</gene>
<dbReference type="EMBL" id="JBHSMH010000011">
    <property type="protein sequence ID" value="MFC5468418.1"/>
    <property type="molecule type" value="Genomic_DNA"/>
</dbReference>
<name>A0ABW0LR92_9BACL</name>
<evidence type="ECO:0000313" key="1">
    <source>
        <dbReference type="EMBL" id="MFC5468418.1"/>
    </source>
</evidence>
<protein>
    <submittedName>
        <fullName evidence="1">Major capsid protein</fullName>
    </submittedName>
</protein>